<keyword evidence="1" id="KW-1133">Transmembrane helix</keyword>
<protein>
    <submittedName>
        <fullName evidence="2">Uncharacterized protein</fullName>
    </submittedName>
</protein>
<dbReference type="EMBL" id="JAAAWO010000002">
    <property type="protein sequence ID" value="NDW14606.1"/>
    <property type="molecule type" value="Genomic_DNA"/>
</dbReference>
<keyword evidence="1" id="KW-0472">Membrane</keyword>
<comment type="caution">
    <text evidence="2">The sequence shown here is derived from an EMBL/GenBank/DDBJ whole genome shotgun (WGS) entry which is preliminary data.</text>
</comment>
<name>A0A6N9TF98_9ALTE</name>
<keyword evidence="1" id="KW-0812">Transmembrane</keyword>
<organism evidence="2 3">
    <name type="scientific">Alteromonas genovensis</name>
    <dbReference type="NCBI Taxonomy" id="471225"/>
    <lineage>
        <taxon>Bacteria</taxon>
        <taxon>Pseudomonadati</taxon>
        <taxon>Pseudomonadota</taxon>
        <taxon>Gammaproteobacteria</taxon>
        <taxon>Alteromonadales</taxon>
        <taxon>Alteromonadaceae</taxon>
        <taxon>Alteromonas/Salinimonas group</taxon>
        <taxon>Alteromonas</taxon>
    </lineage>
</organism>
<dbReference type="RefSeq" id="WP_163105202.1">
    <property type="nucleotide sequence ID" value="NZ_JAAAWO010000002.1"/>
</dbReference>
<sequence>MATHFIFTRKQRSSALLLVFNAGVALVLYGAAHRYLPNLTSDSTALNELFDVLDIAIWFIEATLLGLALWFWCEDKEIRVCVSSTKLSYFDPTFGDISWQVNIDDITQLKQISDTRQHISNFIVLKSGENKQLMYHNYRGFNRHAFFEALATANPNIILPDNPNRYKIQRPSWAKRIRKKFGLKD</sequence>
<evidence type="ECO:0000256" key="1">
    <source>
        <dbReference type="SAM" id="Phobius"/>
    </source>
</evidence>
<feature type="transmembrane region" description="Helical" evidence="1">
    <location>
        <begin position="15"/>
        <end position="35"/>
    </location>
</feature>
<evidence type="ECO:0000313" key="2">
    <source>
        <dbReference type="EMBL" id="NDW14606.1"/>
    </source>
</evidence>
<gene>
    <name evidence="2" type="ORF">GTQ48_03545</name>
</gene>
<dbReference type="Proteomes" id="UP000471381">
    <property type="component" value="Unassembled WGS sequence"/>
</dbReference>
<keyword evidence="3" id="KW-1185">Reference proteome</keyword>
<evidence type="ECO:0000313" key="3">
    <source>
        <dbReference type="Proteomes" id="UP000471381"/>
    </source>
</evidence>
<dbReference type="AlphaFoldDB" id="A0A6N9TF98"/>
<accession>A0A6N9TF98</accession>
<proteinExistence type="predicted"/>
<feature type="transmembrane region" description="Helical" evidence="1">
    <location>
        <begin position="55"/>
        <end position="73"/>
    </location>
</feature>
<reference evidence="2 3" key="1">
    <citation type="submission" date="2020-01" db="EMBL/GenBank/DDBJ databases">
        <title>Genomes of bacteria type strains.</title>
        <authorList>
            <person name="Chen J."/>
            <person name="Zhu S."/>
            <person name="Yang J."/>
        </authorList>
    </citation>
    <scope>NUCLEOTIDE SEQUENCE [LARGE SCALE GENOMIC DNA]</scope>
    <source>
        <strain evidence="2 3">LMG 24078</strain>
    </source>
</reference>